<dbReference type="InterPro" id="IPR036412">
    <property type="entry name" value="HAD-like_sf"/>
</dbReference>
<dbReference type="GO" id="GO:0034200">
    <property type="term" value="F:D-glycero-beta-D-manno-heptose 1,7-bisphosphate 7-phosphatase activity"/>
    <property type="evidence" value="ECO:0007669"/>
    <property type="project" value="UniProtKB-EC"/>
</dbReference>
<evidence type="ECO:0000313" key="9">
    <source>
        <dbReference type="Proteomes" id="UP000494161"/>
    </source>
</evidence>
<name>A0ABM8M1B0_9BURK</name>
<dbReference type="InterPro" id="IPR006549">
    <property type="entry name" value="HAD-SF_hydro_IIIA"/>
</dbReference>
<comment type="similarity">
    <text evidence="7">Belongs to the gmhB family.</text>
</comment>
<evidence type="ECO:0000256" key="1">
    <source>
        <dbReference type="ARBA" id="ARBA00004496"/>
    </source>
</evidence>
<protein>
    <recommendedName>
        <fullName evidence="6 7">D,D-heptose 1,7-bisphosphate phosphatase</fullName>
        <ecNumber evidence="7">3.1.3.-</ecNumber>
    </recommendedName>
</protein>
<dbReference type="Proteomes" id="UP000494161">
    <property type="component" value="Unassembled WGS sequence"/>
</dbReference>
<keyword evidence="9" id="KW-1185">Reference proteome</keyword>
<dbReference type="CDD" id="cd07503">
    <property type="entry name" value="HAD_HisB-N"/>
    <property type="match status" value="1"/>
</dbReference>
<gene>
    <name evidence="8" type="primary">gmhB</name>
    <name evidence="8" type="ORF">LMG7053_05066</name>
</gene>
<comment type="caution">
    <text evidence="8">The sequence shown here is derived from an EMBL/GenBank/DDBJ whole genome shotgun (WGS) entry which is preliminary data.</text>
</comment>
<comment type="subcellular location">
    <subcellularLocation>
        <location evidence="1 7">Cytoplasm</location>
    </subcellularLocation>
</comment>
<dbReference type="EC" id="3.1.3.-" evidence="7"/>
<evidence type="ECO:0000313" key="8">
    <source>
        <dbReference type="EMBL" id="CAB3956625.1"/>
    </source>
</evidence>
<dbReference type="NCBIfam" id="TIGR01656">
    <property type="entry name" value="Histidinol-ppas"/>
    <property type="match status" value="1"/>
</dbReference>
<evidence type="ECO:0000256" key="4">
    <source>
        <dbReference type="ARBA" id="ARBA00022801"/>
    </source>
</evidence>
<organism evidence="8 9">
    <name type="scientific">Achromobacter ruhlandii</name>
    <dbReference type="NCBI Taxonomy" id="72557"/>
    <lineage>
        <taxon>Bacteria</taxon>
        <taxon>Pseudomonadati</taxon>
        <taxon>Pseudomonadota</taxon>
        <taxon>Betaproteobacteria</taxon>
        <taxon>Burkholderiales</taxon>
        <taxon>Alcaligenaceae</taxon>
        <taxon>Achromobacter</taxon>
    </lineage>
</organism>
<evidence type="ECO:0000256" key="5">
    <source>
        <dbReference type="ARBA" id="ARBA00023277"/>
    </source>
</evidence>
<evidence type="ECO:0000256" key="7">
    <source>
        <dbReference type="PIRNR" id="PIRNR004682"/>
    </source>
</evidence>
<dbReference type="Gene3D" id="3.40.50.1000">
    <property type="entry name" value="HAD superfamily/HAD-like"/>
    <property type="match status" value="1"/>
</dbReference>
<keyword evidence="3" id="KW-0479">Metal-binding</keyword>
<dbReference type="RefSeq" id="WP_049073774.1">
    <property type="nucleotide sequence ID" value="NZ_CADILJ010000073.1"/>
</dbReference>
<dbReference type="InterPro" id="IPR006543">
    <property type="entry name" value="Histidinol-phos"/>
</dbReference>
<dbReference type="PANTHER" id="PTHR42891">
    <property type="entry name" value="D-GLYCERO-BETA-D-MANNO-HEPTOSE-1,7-BISPHOSPHATE 7-PHOSPHATASE"/>
    <property type="match status" value="1"/>
</dbReference>
<evidence type="ECO:0000256" key="6">
    <source>
        <dbReference type="ARBA" id="ARBA00031828"/>
    </source>
</evidence>
<accession>A0ABM8M1B0</accession>
<proteinExistence type="inferred from homology"/>
<evidence type="ECO:0000256" key="3">
    <source>
        <dbReference type="ARBA" id="ARBA00022723"/>
    </source>
</evidence>
<keyword evidence="2 7" id="KW-0963">Cytoplasm</keyword>
<dbReference type="PIRSF" id="PIRSF004682">
    <property type="entry name" value="GmhB"/>
    <property type="match status" value="1"/>
</dbReference>
<dbReference type="GeneID" id="55560950"/>
<dbReference type="Pfam" id="PF13242">
    <property type="entry name" value="Hydrolase_like"/>
    <property type="match status" value="1"/>
</dbReference>
<dbReference type="InterPro" id="IPR004446">
    <property type="entry name" value="Heptose_bisP_phosphatase"/>
</dbReference>
<keyword evidence="4 7" id="KW-0378">Hydrolase</keyword>
<sequence length="193" mass="20651">MALRPAVFLDKDGTVLADVPYNVDPARMVYAPMAFAALNRLGAAGVALVVVSNQSGVARGLFPVAALEAVRVKLAAMFMAAGAWLEGFYWCPHHPSGRVAGYAIECDCRKPRPGLLLRAAGELGLDLSRSWFIGDILDDVEAANRAGCRSLLLDVGHETEWRTGPDRTPDARAPDLDAAARRVLADWPAQRGG</sequence>
<keyword evidence="5 7" id="KW-0119">Carbohydrate metabolism</keyword>
<dbReference type="SUPFAM" id="SSF56784">
    <property type="entry name" value="HAD-like"/>
    <property type="match status" value="1"/>
</dbReference>
<evidence type="ECO:0000256" key="2">
    <source>
        <dbReference type="ARBA" id="ARBA00022490"/>
    </source>
</evidence>
<dbReference type="EMBL" id="CADILJ010000073">
    <property type="protein sequence ID" value="CAB3956625.1"/>
    <property type="molecule type" value="Genomic_DNA"/>
</dbReference>
<dbReference type="PANTHER" id="PTHR42891:SF1">
    <property type="entry name" value="D-GLYCERO-BETA-D-MANNO-HEPTOSE-1,7-BISPHOSPHATE 7-PHOSPHATASE"/>
    <property type="match status" value="1"/>
</dbReference>
<dbReference type="NCBIfam" id="TIGR01662">
    <property type="entry name" value="HAD-SF-IIIA"/>
    <property type="match status" value="1"/>
</dbReference>
<dbReference type="InterPro" id="IPR023214">
    <property type="entry name" value="HAD_sf"/>
</dbReference>
<reference evidence="8 9" key="1">
    <citation type="submission" date="2020-04" db="EMBL/GenBank/DDBJ databases">
        <authorList>
            <person name="De Canck E."/>
        </authorList>
    </citation>
    <scope>NUCLEOTIDE SEQUENCE [LARGE SCALE GENOMIC DNA]</scope>
    <source>
        <strain evidence="8 9">LMG 7053</strain>
    </source>
</reference>